<dbReference type="GO" id="GO:0005886">
    <property type="term" value="C:plasma membrane"/>
    <property type="evidence" value="ECO:0007669"/>
    <property type="project" value="TreeGrafter"/>
</dbReference>
<dbReference type="InterPro" id="IPR039261">
    <property type="entry name" value="FNR_nucleotide-bd"/>
</dbReference>
<dbReference type="Pfam" id="PF08022">
    <property type="entry name" value="FAD_binding_8"/>
    <property type="match status" value="1"/>
</dbReference>
<evidence type="ECO:0000256" key="2">
    <source>
        <dbReference type="ARBA" id="ARBA00006278"/>
    </source>
</evidence>
<dbReference type="InterPro" id="IPR051410">
    <property type="entry name" value="Ferric/Cupric_Reductase"/>
</dbReference>
<keyword evidence="3" id="KW-0813">Transport</keyword>
<dbReference type="EMBL" id="LAVV01005065">
    <property type="protein sequence ID" value="KNZ61078.1"/>
    <property type="molecule type" value="Genomic_DNA"/>
</dbReference>
<feature type="transmembrane region" description="Helical" evidence="12">
    <location>
        <begin position="147"/>
        <end position="170"/>
    </location>
</feature>
<organism evidence="14 15">
    <name type="scientific">Puccinia sorghi</name>
    <dbReference type="NCBI Taxonomy" id="27349"/>
    <lineage>
        <taxon>Eukaryota</taxon>
        <taxon>Fungi</taxon>
        <taxon>Dikarya</taxon>
        <taxon>Basidiomycota</taxon>
        <taxon>Pucciniomycotina</taxon>
        <taxon>Pucciniomycetes</taxon>
        <taxon>Pucciniales</taxon>
        <taxon>Pucciniaceae</taxon>
        <taxon>Puccinia</taxon>
    </lineage>
</organism>
<keyword evidence="7" id="KW-0560">Oxidoreductase</keyword>
<feature type="compositionally biased region" description="Basic and acidic residues" evidence="11">
    <location>
        <begin position="876"/>
        <end position="911"/>
    </location>
</feature>
<dbReference type="Proteomes" id="UP000037035">
    <property type="component" value="Unassembled WGS sequence"/>
</dbReference>
<feature type="transmembrane region" description="Helical" evidence="12">
    <location>
        <begin position="363"/>
        <end position="384"/>
    </location>
</feature>
<dbReference type="InterPro" id="IPR013130">
    <property type="entry name" value="Fe3_Rdtase_TM_dom"/>
</dbReference>
<evidence type="ECO:0000256" key="7">
    <source>
        <dbReference type="ARBA" id="ARBA00023002"/>
    </source>
</evidence>
<feature type="compositionally biased region" description="Polar residues" evidence="11">
    <location>
        <begin position="783"/>
        <end position="804"/>
    </location>
</feature>
<keyword evidence="8" id="KW-0406">Ion transport</keyword>
<evidence type="ECO:0000256" key="1">
    <source>
        <dbReference type="ARBA" id="ARBA00004141"/>
    </source>
</evidence>
<evidence type="ECO:0000259" key="13">
    <source>
        <dbReference type="PROSITE" id="PS51384"/>
    </source>
</evidence>
<feature type="transmembrane region" description="Helical" evidence="12">
    <location>
        <begin position="65"/>
        <end position="84"/>
    </location>
</feature>
<dbReference type="InterPro" id="IPR013121">
    <property type="entry name" value="Fe_red_NAD-bd_6"/>
</dbReference>
<dbReference type="STRING" id="27349.A0A0L6VJY4"/>
<proteinExistence type="inferred from homology"/>
<dbReference type="GO" id="GO:0006879">
    <property type="term" value="P:intracellular iron ion homeostasis"/>
    <property type="evidence" value="ECO:0007669"/>
    <property type="project" value="TreeGrafter"/>
</dbReference>
<evidence type="ECO:0000256" key="4">
    <source>
        <dbReference type="ARBA" id="ARBA00022692"/>
    </source>
</evidence>
<accession>A0A0L6VJY4</accession>
<evidence type="ECO:0000256" key="10">
    <source>
        <dbReference type="ARBA" id="ARBA00023180"/>
    </source>
</evidence>
<keyword evidence="10" id="KW-0325">Glycoprotein</keyword>
<dbReference type="GO" id="GO:0006826">
    <property type="term" value="P:iron ion transport"/>
    <property type="evidence" value="ECO:0007669"/>
    <property type="project" value="TreeGrafter"/>
</dbReference>
<feature type="region of interest" description="Disordered" evidence="11">
    <location>
        <begin position="839"/>
        <end position="911"/>
    </location>
</feature>
<dbReference type="PANTHER" id="PTHR32361">
    <property type="entry name" value="FERRIC/CUPRIC REDUCTASE TRANSMEMBRANE COMPONENT"/>
    <property type="match status" value="1"/>
</dbReference>
<feature type="region of interest" description="Disordered" evidence="11">
    <location>
        <begin position="745"/>
        <end position="771"/>
    </location>
</feature>
<feature type="transmembrane region" description="Helical" evidence="12">
    <location>
        <begin position="391"/>
        <end position="411"/>
    </location>
</feature>
<evidence type="ECO:0000256" key="6">
    <source>
        <dbReference type="ARBA" id="ARBA00022989"/>
    </source>
</evidence>
<sequence length="1049" mass="117720">MSSATVATVAYRPPLATGTPTTDSAPISYNFGTSTAQPGHTDVYLYYFIVPYLDAHVLSPPSWRYAYMFWIFIACLLAIWTAVYQLNRYAALSRTIPNSSGVTVTQNQPKWKFHPIGWTRGLLIRRLIPSSTTMSARPERMSQIPRWYSSNISIGQAISLVTFTAIILALSLVGDDYISPTTCTWGGRCPVQVFNQGPPRSTYAPLSRRASVQYSNTIPPPQPVQVPHFKHSRRYNKILLPRATAQSLNPNGWAPFTDPLLSAPNVNVPRTMWTLSSRFGLIAYAMIPFVVSIGLKSWPFNIFAIPWLTHYGFDRTSIIHRWSGRLIWVWSTVHTVTFAIQLNGDINPYGNTLLTDVWQYYRFNWGVVAYIALTITICFSFNPLRNRYYEFFYCSHVVLSILFLVGCIIHYEPLWAWSVIGLALWGAERAARLSTWLWFNGFFASPRSFWSNEPLGASPTQAFQDERKPSSPDTEAISNIQHSYPPPSWLPSSPGRTSFLPSSYEQGPLGVPRKSSSSVQIPPGFALVQVLPGQTLRITYKMVKDCHWEVGQYILLCVPSVSWWQTHPYTICSSSSLSQHDVCSQQSSGKEVVLILRARQGFSKKIYDSIMCAKADRLKNHDSAQLTNGILTRCQISRPLGSSGRVAWDSFDSLVIVCGGSGISFGISALEEFCFKICTRSHGESSKGASRSKISSVRLVWIFREYAHLTWVAPALKRCLAMVSSEELQLDLYVSNSLRRNKLPKTLQDTSSSSHGISVKNTGEVSDSQTLLVPPRPPFSQLDPESQFTPSHQRHSFTGSITVSESEHSHGLDSQDVPLEFTDFEGEARGGTIAEMMVSANVKDEGKRRRRNTMSRNNKTGEQRGWRPSAIFGSRVSKDVDRTGEKREDSLGTLTHEEDKHAAPEQVEHSFDKAAATTPWKDDLMREMGIDLRADERLALEEMSELVRTGRPRLAKILEAEVDRSAGKTLIACEHVFSFICCCCQIYVYITAGSSSLLPFLFSSTKSVGCGPDSLNSFMRTLVGQQHLRLVDRKLRHKDIDIYTEDFSY</sequence>
<dbReference type="SFLD" id="SFLDS00052">
    <property type="entry name" value="Ferric_Reductase_Domain"/>
    <property type="match status" value="1"/>
</dbReference>
<keyword evidence="5" id="KW-0249">Electron transport</keyword>
<evidence type="ECO:0000256" key="9">
    <source>
        <dbReference type="ARBA" id="ARBA00023136"/>
    </source>
</evidence>
<dbReference type="Pfam" id="PF08030">
    <property type="entry name" value="NAD_binding_6"/>
    <property type="match status" value="1"/>
</dbReference>
<gene>
    <name evidence="14" type="ORF">VP01_1455g2</name>
</gene>
<dbReference type="Gene3D" id="3.40.50.80">
    <property type="entry name" value="Nucleotide-binding domain of ferredoxin-NADP reductase (FNR) module"/>
    <property type="match status" value="1"/>
</dbReference>
<dbReference type="PROSITE" id="PS51384">
    <property type="entry name" value="FAD_FR"/>
    <property type="match status" value="1"/>
</dbReference>
<keyword evidence="6 12" id="KW-1133">Transmembrane helix</keyword>
<dbReference type="CDD" id="cd06186">
    <property type="entry name" value="NOX_Duox_like_FAD_NADP"/>
    <property type="match status" value="1"/>
</dbReference>
<dbReference type="FunFam" id="3.40.50.80:FF:000117">
    <property type="entry name" value="Ferric reductase like transmembrane component-domain-containing protein"/>
    <property type="match status" value="1"/>
</dbReference>
<dbReference type="GO" id="GO:0000293">
    <property type="term" value="F:ferric-chelate reductase activity"/>
    <property type="evidence" value="ECO:0007669"/>
    <property type="project" value="UniProtKB-ARBA"/>
</dbReference>
<evidence type="ECO:0000313" key="15">
    <source>
        <dbReference type="Proteomes" id="UP000037035"/>
    </source>
</evidence>
<dbReference type="InterPro" id="IPR013112">
    <property type="entry name" value="FAD-bd_8"/>
</dbReference>
<comment type="caution">
    <text evidence="14">The sequence shown here is derived from an EMBL/GenBank/DDBJ whole genome shotgun (WGS) entry which is preliminary data.</text>
</comment>
<evidence type="ECO:0000256" key="8">
    <source>
        <dbReference type="ARBA" id="ARBA00023065"/>
    </source>
</evidence>
<feature type="transmembrane region" description="Helical" evidence="12">
    <location>
        <begin position="326"/>
        <end position="343"/>
    </location>
</feature>
<evidence type="ECO:0000256" key="11">
    <source>
        <dbReference type="SAM" id="MobiDB-lite"/>
    </source>
</evidence>
<feature type="transmembrane region" description="Helical" evidence="12">
    <location>
        <begin position="281"/>
        <end position="305"/>
    </location>
</feature>
<keyword evidence="9 12" id="KW-0472">Membrane</keyword>
<evidence type="ECO:0000256" key="5">
    <source>
        <dbReference type="ARBA" id="ARBA00022982"/>
    </source>
</evidence>
<dbReference type="PANTHER" id="PTHR32361:SF9">
    <property type="entry name" value="FERRIC REDUCTASE TRANSMEMBRANE COMPONENT 3-RELATED"/>
    <property type="match status" value="1"/>
</dbReference>
<keyword evidence="15" id="KW-1185">Reference proteome</keyword>
<dbReference type="VEuPathDB" id="FungiDB:VP01_1455g2"/>
<dbReference type="AlphaFoldDB" id="A0A0L6VJY4"/>
<evidence type="ECO:0000256" key="12">
    <source>
        <dbReference type="SAM" id="Phobius"/>
    </source>
</evidence>
<name>A0A0L6VJY4_9BASI</name>
<dbReference type="GO" id="GO:0015677">
    <property type="term" value="P:copper ion import"/>
    <property type="evidence" value="ECO:0007669"/>
    <property type="project" value="TreeGrafter"/>
</dbReference>
<evidence type="ECO:0000256" key="3">
    <source>
        <dbReference type="ARBA" id="ARBA00022448"/>
    </source>
</evidence>
<comment type="similarity">
    <text evidence="2">Belongs to the ferric reductase (FRE) family.</text>
</comment>
<comment type="subcellular location">
    <subcellularLocation>
        <location evidence="1">Membrane</location>
        <topology evidence="1">Multi-pass membrane protein</topology>
    </subcellularLocation>
</comment>
<keyword evidence="4 12" id="KW-0812">Transmembrane</keyword>
<feature type="domain" description="FAD-binding FR-type" evidence="13">
    <location>
        <begin position="487"/>
        <end position="646"/>
    </location>
</feature>
<feature type="compositionally biased region" description="Polar residues" evidence="11">
    <location>
        <begin position="747"/>
        <end position="771"/>
    </location>
</feature>
<feature type="region of interest" description="Disordered" evidence="11">
    <location>
        <begin position="783"/>
        <end position="815"/>
    </location>
</feature>
<dbReference type="OrthoDB" id="10006946at2759"/>
<reference evidence="14 15" key="1">
    <citation type="submission" date="2015-08" db="EMBL/GenBank/DDBJ databases">
        <title>Next Generation Sequencing and Analysis of the Genome of Puccinia sorghi L Schw, the Causal Agent of Maize Common Rust.</title>
        <authorList>
            <person name="Rochi L."/>
            <person name="Burguener G."/>
            <person name="Darino M."/>
            <person name="Turjanski A."/>
            <person name="Kreff E."/>
            <person name="Dieguez M.J."/>
            <person name="Sacco F."/>
        </authorList>
    </citation>
    <scope>NUCLEOTIDE SEQUENCE [LARGE SCALE GENOMIC DNA]</scope>
    <source>
        <strain evidence="14 15">RO10H11247</strain>
    </source>
</reference>
<dbReference type="Pfam" id="PF01794">
    <property type="entry name" value="Ferric_reduct"/>
    <property type="match status" value="1"/>
</dbReference>
<dbReference type="InterPro" id="IPR017927">
    <property type="entry name" value="FAD-bd_FR_type"/>
</dbReference>
<protein>
    <recommendedName>
        <fullName evidence="13">FAD-binding FR-type domain-containing protein</fullName>
    </recommendedName>
</protein>
<evidence type="ECO:0000313" key="14">
    <source>
        <dbReference type="EMBL" id="KNZ61078.1"/>
    </source>
</evidence>